<dbReference type="NCBIfam" id="TIGR00813">
    <property type="entry name" value="sss"/>
    <property type="match status" value="1"/>
</dbReference>
<evidence type="ECO:0000256" key="4">
    <source>
        <dbReference type="ARBA" id="ARBA00022475"/>
    </source>
</evidence>
<feature type="transmembrane region" description="Helical" evidence="14">
    <location>
        <begin position="6"/>
        <end position="26"/>
    </location>
</feature>
<comment type="catalytic activity">
    <reaction evidence="12">
        <text>L-proline(in) + Na(+)(in) = L-proline(out) + Na(+)(out)</text>
        <dbReference type="Rhea" id="RHEA:28967"/>
        <dbReference type="ChEBI" id="CHEBI:29101"/>
        <dbReference type="ChEBI" id="CHEBI:60039"/>
    </reaction>
</comment>
<name>A0A554SQ25_9ACTN</name>
<dbReference type="Gene3D" id="1.20.1730.10">
    <property type="entry name" value="Sodium/glucose cotransporter"/>
    <property type="match status" value="1"/>
</dbReference>
<feature type="transmembrane region" description="Helical" evidence="14">
    <location>
        <begin position="312"/>
        <end position="336"/>
    </location>
</feature>
<feature type="transmembrane region" description="Helical" evidence="14">
    <location>
        <begin position="47"/>
        <end position="71"/>
    </location>
</feature>
<dbReference type="InterPro" id="IPR001734">
    <property type="entry name" value="Na/solute_symporter"/>
</dbReference>
<proteinExistence type="inferred from homology"/>
<feature type="transmembrane region" description="Helical" evidence="14">
    <location>
        <begin position="263"/>
        <end position="292"/>
    </location>
</feature>
<dbReference type="GO" id="GO:0046942">
    <property type="term" value="P:carboxylic acid transport"/>
    <property type="evidence" value="ECO:0007669"/>
    <property type="project" value="UniProtKB-ARBA"/>
</dbReference>
<feature type="transmembrane region" description="Helical" evidence="14">
    <location>
        <begin position="180"/>
        <end position="201"/>
    </location>
</feature>
<keyword evidence="5 14" id="KW-0812">Transmembrane</keyword>
<evidence type="ECO:0000256" key="1">
    <source>
        <dbReference type="ARBA" id="ARBA00004651"/>
    </source>
</evidence>
<evidence type="ECO:0000256" key="13">
    <source>
        <dbReference type="RuleBase" id="RU362091"/>
    </source>
</evidence>
<reference evidence="15 16" key="1">
    <citation type="submission" date="2019-07" db="EMBL/GenBank/DDBJ databases">
        <authorList>
            <person name="Zhao L.H."/>
        </authorList>
    </citation>
    <scope>NUCLEOTIDE SEQUENCE [LARGE SCALE GENOMIC DNA]</scope>
    <source>
        <strain evidence="15 16">Co35</strain>
    </source>
</reference>
<keyword evidence="11" id="KW-0739">Sodium transport</keyword>
<accession>A0A554SQ25</accession>
<evidence type="ECO:0000313" key="15">
    <source>
        <dbReference type="EMBL" id="TSD68467.1"/>
    </source>
</evidence>
<dbReference type="PANTHER" id="PTHR48086">
    <property type="entry name" value="SODIUM/PROLINE SYMPORTER-RELATED"/>
    <property type="match status" value="1"/>
</dbReference>
<dbReference type="PROSITE" id="PS00457">
    <property type="entry name" value="NA_SOLUT_SYMP_2"/>
    <property type="match status" value="1"/>
</dbReference>
<dbReference type="InterPro" id="IPR050277">
    <property type="entry name" value="Sodium:Solute_Symporter"/>
</dbReference>
<dbReference type="GO" id="GO:0005886">
    <property type="term" value="C:plasma membrane"/>
    <property type="evidence" value="ECO:0007669"/>
    <property type="project" value="UniProtKB-SubCell"/>
</dbReference>
<evidence type="ECO:0000256" key="6">
    <source>
        <dbReference type="ARBA" id="ARBA00022847"/>
    </source>
</evidence>
<dbReference type="InterPro" id="IPR038377">
    <property type="entry name" value="Na/Glc_symporter_sf"/>
</dbReference>
<evidence type="ECO:0000256" key="8">
    <source>
        <dbReference type="ARBA" id="ARBA00023053"/>
    </source>
</evidence>
<keyword evidence="6" id="KW-0769">Symport</keyword>
<evidence type="ECO:0000256" key="9">
    <source>
        <dbReference type="ARBA" id="ARBA00023065"/>
    </source>
</evidence>
<dbReference type="PANTHER" id="PTHR48086:SF3">
    <property type="entry name" value="SODIUM_PROLINE SYMPORTER"/>
    <property type="match status" value="1"/>
</dbReference>
<feature type="transmembrane region" description="Helical" evidence="14">
    <location>
        <begin position="77"/>
        <end position="96"/>
    </location>
</feature>
<comment type="similarity">
    <text evidence="2 13">Belongs to the sodium:solute symporter (SSF) (TC 2.A.21) family.</text>
</comment>
<dbReference type="PROSITE" id="PS00456">
    <property type="entry name" value="NA_SOLUT_SYMP_1"/>
    <property type="match status" value="1"/>
</dbReference>
<evidence type="ECO:0000313" key="16">
    <source>
        <dbReference type="Proteomes" id="UP000316988"/>
    </source>
</evidence>
<organism evidence="15 16">
    <name type="scientific">Aeromicrobium piscarium</name>
    <dbReference type="NCBI Taxonomy" id="2590901"/>
    <lineage>
        <taxon>Bacteria</taxon>
        <taxon>Bacillati</taxon>
        <taxon>Actinomycetota</taxon>
        <taxon>Actinomycetes</taxon>
        <taxon>Propionibacteriales</taxon>
        <taxon>Nocardioidaceae</taxon>
        <taxon>Aeromicrobium</taxon>
    </lineage>
</organism>
<gene>
    <name evidence="15" type="ORF">FNM00_02440</name>
</gene>
<dbReference type="GO" id="GO:0015293">
    <property type="term" value="F:symporter activity"/>
    <property type="evidence" value="ECO:0007669"/>
    <property type="project" value="UniProtKB-KW"/>
</dbReference>
<evidence type="ECO:0000256" key="7">
    <source>
        <dbReference type="ARBA" id="ARBA00022989"/>
    </source>
</evidence>
<keyword evidence="9" id="KW-0406">Ion transport</keyword>
<keyword evidence="4" id="KW-1003">Cell membrane</keyword>
<feature type="transmembrane region" description="Helical" evidence="14">
    <location>
        <begin position="416"/>
        <end position="437"/>
    </location>
</feature>
<feature type="transmembrane region" description="Helical" evidence="14">
    <location>
        <begin position="116"/>
        <end position="134"/>
    </location>
</feature>
<evidence type="ECO:0000256" key="14">
    <source>
        <dbReference type="SAM" id="Phobius"/>
    </source>
</evidence>
<protein>
    <submittedName>
        <fullName evidence="15">Sodium/solute symporter</fullName>
    </submittedName>
</protein>
<sequence>MSMAIAIVVLYFMVLVVIGVMAHRRVKGSTDEFFVAGRSLGTFTNSWAFLASLASGGSVLATVGTGLALGWPYGSALLAGAPVGFVVASILVARPLRQLGRYTVPDYFRWRYNSKIIAWTVPIIIVLASSAYIVAQLKGASIVATYVLGVDYRWGLWGAGIAFVLYVAIGGFLSVTWNDIFQGILMVAAVAGFAVAVLTAMDGYGASYNEAMDRFPNLGAFAALPMASYVGALVTWAAAISVTPHVIMRVYSSKDVRSARISLNVAMLIFGAMMLMITFVLTPGAAVLMGDIDLSDPDAVFFALSETVLNPLMQGIIAAAVLAAIMSTTAGLLMACNSAVAHDIYATLLKPDASEKSIVRVAGATTWVIGLIAIVLAMNPPEFLVVLYTAAVGLLAASCFAPMVLGIWWSKATTSGAIAGLLAGSISFAVAFIGFDMPASSEVLIGLPLSIVAMVVVSLVTKPAEHEHESEEDSAPVHV</sequence>
<keyword evidence="7 14" id="KW-1133">Transmembrane helix</keyword>
<evidence type="ECO:0000256" key="2">
    <source>
        <dbReference type="ARBA" id="ARBA00006434"/>
    </source>
</evidence>
<comment type="caution">
    <text evidence="15">The sequence shown here is derived from an EMBL/GenBank/DDBJ whole genome shotgun (WGS) entry which is preliminary data.</text>
</comment>
<evidence type="ECO:0000256" key="12">
    <source>
        <dbReference type="ARBA" id="ARBA00033708"/>
    </source>
</evidence>
<keyword evidence="3" id="KW-0813">Transport</keyword>
<feature type="transmembrane region" description="Helical" evidence="14">
    <location>
        <begin position="383"/>
        <end position="409"/>
    </location>
</feature>
<dbReference type="OrthoDB" id="9764416at2"/>
<evidence type="ECO:0000256" key="10">
    <source>
        <dbReference type="ARBA" id="ARBA00023136"/>
    </source>
</evidence>
<dbReference type="EMBL" id="VLNT01000001">
    <property type="protein sequence ID" value="TSD68467.1"/>
    <property type="molecule type" value="Genomic_DNA"/>
</dbReference>
<evidence type="ECO:0000256" key="11">
    <source>
        <dbReference type="ARBA" id="ARBA00023201"/>
    </source>
</evidence>
<evidence type="ECO:0000256" key="5">
    <source>
        <dbReference type="ARBA" id="ARBA00022692"/>
    </source>
</evidence>
<feature type="transmembrane region" description="Helical" evidence="14">
    <location>
        <begin position="221"/>
        <end position="242"/>
    </location>
</feature>
<feature type="transmembrane region" description="Helical" evidence="14">
    <location>
        <begin position="443"/>
        <end position="461"/>
    </location>
</feature>
<dbReference type="PROSITE" id="PS50283">
    <property type="entry name" value="NA_SOLUT_SYMP_3"/>
    <property type="match status" value="1"/>
</dbReference>
<feature type="transmembrane region" description="Helical" evidence="14">
    <location>
        <begin position="357"/>
        <end position="377"/>
    </location>
</feature>
<keyword evidence="8" id="KW-0915">Sodium</keyword>
<keyword evidence="16" id="KW-1185">Reference proteome</keyword>
<dbReference type="GO" id="GO:0006814">
    <property type="term" value="P:sodium ion transport"/>
    <property type="evidence" value="ECO:0007669"/>
    <property type="project" value="UniProtKB-KW"/>
</dbReference>
<evidence type="ECO:0000256" key="3">
    <source>
        <dbReference type="ARBA" id="ARBA00022448"/>
    </source>
</evidence>
<dbReference type="InterPro" id="IPR018212">
    <property type="entry name" value="Na/solute_symporter_CS"/>
</dbReference>
<feature type="transmembrane region" description="Helical" evidence="14">
    <location>
        <begin position="154"/>
        <end position="173"/>
    </location>
</feature>
<dbReference type="Proteomes" id="UP000316988">
    <property type="component" value="Unassembled WGS sequence"/>
</dbReference>
<dbReference type="Pfam" id="PF00474">
    <property type="entry name" value="SSF"/>
    <property type="match status" value="1"/>
</dbReference>
<keyword evidence="10 14" id="KW-0472">Membrane</keyword>
<comment type="subcellular location">
    <subcellularLocation>
        <location evidence="1">Cell membrane</location>
        <topology evidence="1">Multi-pass membrane protein</topology>
    </subcellularLocation>
</comment>
<dbReference type="AlphaFoldDB" id="A0A554SQ25"/>